<dbReference type="PROSITE" id="PS01360">
    <property type="entry name" value="ZF_MYND_1"/>
    <property type="match status" value="1"/>
</dbReference>
<dbReference type="RefSeq" id="XP_037157107.1">
    <property type="nucleotide sequence ID" value="XM_037295106.1"/>
</dbReference>
<evidence type="ECO:0000313" key="9">
    <source>
        <dbReference type="Proteomes" id="UP000593566"/>
    </source>
</evidence>
<dbReference type="Gene3D" id="3.40.50.850">
    <property type="entry name" value="Isochorismatase-like"/>
    <property type="match status" value="1"/>
</dbReference>
<keyword evidence="3 6" id="KW-0863">Zinc-finger</keyword>
<organism evidence="8 9">
    <name type="scientific">Letharia lupina</name>
    <dbReference type="NCBI Taxonomy" id="560253"/>
    <lineage>
        <taxon>Eukaryota</taxon>
        <taxon>Fungi</taxon>
        <taxon>Dikarya</taxon>
        <taxon>Ascomycota</taxon>
        <taxon>Pezizomycotina</taxon>
        <taxon>Lecanoromycetes</taxon>
        <taxon>OSLEUM clade</taxon>
        <taxon>Lecanoromycetidae</taxon>
        <taxon>Lecanorales</taxon>
        <taxon>Lecanorineae</taxon>
        <taxon>Parmeliaceae</taxon>
        <taxon>Letharia</taxon>
    </lineage>
</organism>
<dbReference type="SUPFAM" id="SSF144232">
    <property type="entry name" value="HIT/MYND zinc finger-like"/>
    <property type="match status" value="1"/>
</dbReference>
<keyword evidence="5" id="KW-0862">Zinc</keyword>
<evidence type="ECO:0000256" key="3">
    <source>
        <dbReference type="ARBA" id="ARBA00022771"/>
    </source>
</evidence>
<dbReference type="InterPro" id="IPR002893">
    <property type="entry name" value="Znf_MYND"/>
</dbReference>
<protein>
    <recommendedName>
        <fullName evidence="7">MYND-type domain-containing protein</fullName>
    </recommendedName>
</protein>
<dbReference type="PANTHER" id="PTHR43540">
    <property type="entry name" value="PEROXYUREIDOACRYLATE/UREIDOACRYLATE AMIDOHYDROLASE-RELATED"/>
    <property type="match status" value="1"/>
</dbReference>
<dbReference type="CDD" id="cd00431">
    <property type="entry name" value="cysteine_hydrolases"/>
    <property type="match status" value="1"/>
</dbReference>
<dbReference type="InterPro" id="IPR050272">
    <property type="entry name" value="Isochorismatase-like_hydrls"/>
</dbReference>
<evidence type="ECO:0000256" key="5">
    <source>
        <dbReference type="ARBA" id="ARBA00022833"/>
    </source>
</evidence>
<dbReference type="PROSITE" id="PS50865">
    <property type="entry name" value="ZF_MYND_2"/>
    <property type="match status" value="1"/>
</dbReference>
<dbReference type="AlphaFoldDB" id="A0A8H6FJW7"/>
<feature type="domain" description="MYND-type" evidence="7">
    <location>
        <begin position="2"/>
        <end position="43"/>
    </location>
</feature>
<keyword evidence="2" id="KW-0479">Metal-binding</keyword>
<dbReference type="InterPro" id="IPR036380">
    <property type="entry name" value="Isochorismatase-like_sf"/>
</dbReference>
<dbReference type="Gene3D" id="6.10.140.2220">
    <property type="match status" value="1"/>
</dbReference>
<dbReference type="Pfam" id="PF01753">
    <property type="entry name" value="zf-MYND"/>
    <property type="match status" value="1"/>
</dbReference>
<sequence>MAEICSNPSCSEPGSRKCGRCKSANYCSQDCQKIHWGAHKGACKANSQSNAPKANCYILRATPQNPDAPVLDNIANQIEPFNLSNLGNEVAEKRQLERHLGWKRSIEAGKFYDHTGSDKWYYYVYGDARAFNNNSGLPANEAAGLICHQKKVYGDIGIVRSGPVGSEYAEEFEKMELVKAVQFYKTNDKDKVFSQREMSRAMRGFGMPGAGFGSSHVHTSASFSSLPVLELANPPTKPLPDIMATALLVIDMQHFFLDMTTTALPNILTLCAHFQSSHLPLLFTQHGHSKQQLTPPYKNQLVRRWGPNGSIATGSKDWRLLPEIEHVAKDHDVVAKDTYDAFVGTDLGARLERGGVERLVLCGVMTDCCVDTSARSAFDRGFETWLVKDACGSANETQHEAGLRGFGFAFGEVLTTGEVVRRLR</sequence>
<comment type="similarity">
    <text evidence="1">Belongs to the isochorismatase family.</text>
</comment>
<evidence type="ECO:0000256" key="1">
    <source>
        <dbReference type="ARBA" id="ARBA00006336"/>
    </source>
</evidence>
<keyword evidence="9" id="KW-1185">Reference proteome</keyword>
<evidence type="ECO:0000256" key="4">
    <source>
        <dbReference type="ARBA" id="ARBA00022801"/>
    </source>
</evidence>
<evidence type="ECO:0000313" key="8">
    <source>
        <dbReference type="EMBL" id="KAF6229850.1"/>
    </source>
</evidence>
<accession>A0A8H6FJW7</accession>
<reference evidence="8 9" key="1">
    <citation type="journal article" date="2020" name="Genomics">
        <title>Complete, high-quality genomes from long-read metagenomic sequencing of two wolf lichen thalli reveals enigmatic genome architecture.</title>
        <authorList>
            <person name="McKenzie S.K."/>
            <person name="Walston R.F."/>
            <person name="Allen J.L."/>
        </authorList>
    </citation>
    <scope>NUCLEOTIDE SEQUENCE [LARGE SCALE GENOMIC DNA]</scope>
    <source>
        <strain evidence="8">WasteWater1</strain>
    </source>
</reference>
<name>A0A8H6FJW7_9LECA</name>
<dbReference type="SUPFAM" id="SSF52499">
    <property type="entry name" value="Isochorismatase-like hydrolases"/>
    <property type="match status" value="1"/>
</dbReference>
<dbReference type="InterPro" id="IPR000868">
    <property type="entry name" value="Isochorismatase-like_dom"/>
</dbReference>
<comment type="caution">
    <text evidence="8">The sequence shown here is derived from an EMBL/GenBank/DDBJ whole genome shotgun (WGS) entry which is preliminary data.</text>
</comment>
<evidence type="ECO:0000256" key="2">
    <source>
        <dbReference type="ARBA" id="ARBA00022723"/>
    </source>
</evidence>
<dbReference type="Proteomes" id="UP000593566">
    <property type="component" value="Unassembled WGS sequence"/>
</dbReference>
<dbReference type="Pfam" id="PF00857">
    <property type="entry name" value="Isochorismatase"/>
    <property type="match status" value="1"/>
</dbReference>
<dbReference type="GO" id="GO:0016787">
    <property type="term" value="F:hydrolase activity"/>
    <property type="evidence" value="ECO:0007669"/>
    <property type="project" value="UniProtKB-KW"/>
</dbReference>
<evidence type="ECO:0000256" key="6">
    <source>
        <dbReference type="PROSITE-ProRule" id="PRU00134"/>
    </source>
</evidence>
<proteinExistence type="inferred from homology"/>
<keyword evidence="4" id="KW-0378">Hydrolase</keyword>
<dbReference type="GO" id="GO:0008270">
    <property type="term" value="F:zinc ion binding"/>
    <property type="evidence" value="ECO:0007669"/>
    <property type="project" value="UniProtKB-KW"/>
</dbReference>
<dbReference type="EMBL" id="JACCJB010000002">
    <property type="protein sequence ID" value="KAF6229850.1"/>
    <property type="molecule type" value="Genomic_DNA"/>
</dbReference>
<evidence type="ECO:0000259" key="7">
    <source>
        <dbReference type="PROSITE" id="PS50865"/>
    </source>
</evidence>
<gene>
    <name evidence="8" type="ORF">HO133_004187</name>
</gene>
<dbReference type="GeneID" id="59332596"/>